<evidence type="ECO:0000313" key="2">
    <source>
        <dbReference type="EMBL" id="MBA2881892.1"/>
    </source>
</evidence>
<feature type="signal peptide" evidence="1">
    <location>
        <begin position="1"/>
        <end position="22"/>
    </location>
</feature>
<comment type="caution">
    <text evidence="2">The sequence shown here is derived from an EMBL/GenBank/DDBJ whole genome shotgun (WGS) entry which is preliminary data.</text>
</comment>
<dbReference type="RefSeq" id="WP_181551535.1">
    <property type="nucleotide sequence ID" value="NZ_JACDUS010000005.1"/>
</dbReference>
<gene>
    <name evidence="2" type="ORF">HNR65_002223</name>
</gene>
<keyword evidence="3" id="KW-1185">Reference proteome</keyword>
<organism evidence="2 3">
    <name type="scientific">Desulfosalsimonas propionicica</name>
    <dbReference type="NCBI Taxonomy" id="332175"/>
    <lineage>
        <taxon>Bacteria</taxon>
        <taxon>Pseudomonadati</taxon>
        <taxon>Thermodesulfobacteriota</taxon>
        <taxon>Desulfobacteria</taxon>
        <taxon>Desulfobacterales</taxon>
        <taxon>Desulfosalsimonadaceae</taxon>
        <taxon>Desulfosalsimonas</taxon>
    </lineage>
</organism>
<sequence>MNNPAKLYRQAAALLICFCLLAMGNAEVYAICFSQSHPGSFSIHQPCGSKDHHVTHKMPSAQRQGFSQKCYADQYGHENHCLDVLLSAPAQNIQISPAAQLPAVMDSGAFLNTDVMAFFYTRRLPAVSLFPAPSPPVILQTQSFLI</sequence>
<proteinExistence type="predicted"/>
<accession>A0A7W0CA50</accession>
<evidence type="ECO:0000256" key="1">
    <source>
        <dbReference type="SAM" id="SignalP"/>
    </source>
</evidence>
<reference evidence="2 3" key="1">
    <citation type="submission" date="2020-07" db="EMBL/GenBank/DDBJ databases">
        <title>Genomic Encyclopedia of Type Strains, Phase IV (KMG-IV): sequencing the most valuable type-strain genomes for metagenomic binning, comparative biology and taxonomic classification.</title>
        <authorList>
            <person name="Goeker M."/>
        </authorList>
    </citation>
    <scope>NUCLEOTIDE SEQUENCE [LARGE SCALE GENOMIC DNA]</scope>
    <source>
        <strain evidence="2 3">DSM 17721</strain>
    </source>
</reference>
<dbReference type="AlphaFoldDB" id="A0A7W0CA50"/>
<dbReference type="Proteomes" id="UP000525298">
    <property type="component" value="Unassembled WGS sequence"/>
</dbReference>
<keyword evidence="1" id="KW-0732">Signal</keyword>
<protein>
    <submittedName>
        <fullName evidence="2">Uncharacterized protein</fullName>
    </submittedName>
</protein>
<evidence type="ECO:0000313" key="3">
    <source>
        <dbReference type="Proteomes" id="UP000525298"/>
    </source>
</evidence>
<dbReference type="EMBL" id="JACDUS010000005">
    <property type="protein sequence ID" value="MBA2881892.1"/>
    <property type="molecule type" value="Genomic_DNA"/>
</dbReference>
<name>A0A7W0CA50_9BACT</name>
<feature type="chain" id="PRO_5030779993" evidence="1">
    <location>
        <begin position="23"/>
        <end position="146"/>
    </location>
</feature>